<keyword evidence="4 7" id="KW-0547">Nucleotide-binding</keyword>
<evidence type="ECO:0000259" key="9">
    <source>
        <dbReference type="PROSITE" id="PS50011"/>
    </source>
</evidence>
<evidence type="ECO:0000313" key="10">
    <source>
        <dbReference type="EMBL" id="CAG5034143.1"/>
    </source>
</evidence>
<dbReference type="InterPro" id="IPR045801">
    <property type="entry name" value="MEKK4_N"/>
</dbReference>
<proteinExistence type="inferred from homology"/>
<keyword evidence="6 7" id="KW-0067">ATP-binding</keyword>
<dbReference type="InterPro" id="IPR000719">
    <property type="entry name" value="Prot_kinase_dom"/>
</dbReference>
<evidence type="ECO:0000256" key="8">
    <source>
        <dbReference type="SAM" id="MobiDB-lite"/>
    </source>
</evidence>
<dbReference type="EMBL" id="CAJQZP010001262">
    <property type="protein sequence ID" value="CAG5034143.1"/>
    <property type="molecule type" value="Genomic_DNA"/>
</dbReference>
<dbReference type="InterPro" id="IPR050538">
    <property type="entry name" value="MAP_kinase_kinase_kinase"/>
</dbReference>
<dbReference type="PANTHER" id="PTHR48016:SF32">
    <property type="entry name" value="MITOGEN-ACTIVATED PROTEIN KINASE KINASE KINASE 4"/>
    <property type="match status" value="1"/>
</dbReference>
<dbReference type="Pfam" id="PF19431">
    <property type="entry name" value="MEKK4_N"/>
    <property type="match status" value="1"/>
</dbReference>
<evidence type="ECO:0000256" key="4">
    <source>
        <dbReference type="ARBA" id="ARBA00022741"/>
    </source>
</evidence>
<evidence type="ECO:0000256" key="2">
    <source>
        <dbReference type="ARBA" id="ARBA00022527"/>
    </source>
</evidence>
<sequence length="362" mass="40534">MRFVMERCERGRGRRPRWASQGLEFLMLACDPYNTKHLSDEEFEELKQLMDACISHVIGSRPAPLGPPQAPSSATLHTEPSRRVRRALHSPLSNSNGAQSPLYKEGAAPVTPPTECNAPSSQPEEVPGHNGSSAEGWNSETSDYSRRVAEAVRRLDEARDETLRSKRAVGRVLQSAVASYEPKLRQVTFKWQRGLKIGAGTFGKVYTVVNTESGQLLAMKELSVCAGDRRALRRAANELRVLEGVLHPHLVRYYGCELHRVRCTHIALYCTRAAPAPRAVLRLRAAPRALHTHCTLLHTCCNPHLVRYYGCELHRVRCTHIVHCCTRAASAPRAVLRLRAAPRALHTHWRSTAHVLHPHLVR</sequence>
<evidence type="ECO:0000256" key="7">
    <source>
        <dbReference type="PROSITE-ProRule" id="PRU10141"/>
    </source>
</evidence>
<gene>
    <name evidence="10" type="ORF">PAPOLLO_LOCUS20280</name>
</gene>
<comment type="similarity">
    <text evidence="1">Belongs to the protein kinase superfamily. STE Ser/Thr protein kinase family. MAP kinase kinase kinase subfamily.</text>
</comment>
<reference evidence="10" key="1">
    <citation type="submission" date="2021-04" db="EMBL/GenBank/DDBJ databases">
        <authorList>
            <person name="Tunstrom K."/>
        </authorList>
    </citation>
    <scope>NUCLEOTIDE SEQUENCE</scope>
</reference>
<dbReference type="InterPro" id="IPR017441">
    <property type="entry name" value="Protein_kinase_ATP_BS"/>
</dbReference>
<dbReference type="Pfam" id="PF00069">
    <property type="entry name" value="Pkinase"/>
    <property type="match status" value="1"/>
</dbReference>
<name>A0A8S3XSX3_PARAO</name>
<dbReference type="AlphaFoldDB" id="A0A8S3XSX3"/>
<evidence type="ECO:0000256" key="6">
    <source>
        <dbReference type="ARBA" id="ARBA00022840"/>
    </source>
</evidence>
<evidence type="ECO:0000256" key="3">
    <source>
        <dbReference type="ARBA" id="ARBA00022679"/>
    </source>
</evidence>
<dbReference type="PROSITE" id="PS50011">
    <property type="entry name" value="PROTEIN_KINASE_DOM"/>
    <property type="match status" value="1"/>
</dbReference>
<evidence type="ECO:0000313" key="11">
    <source>
        <dbReference type="Proteomes" id="UP000691718"/>
    </source>
</evidence>
<organism evidence="10 11">
    <name type="scientific">Parnassius apollo</name>
    <name type="common">Apollo butterfly</name>
    <name type="synonym">Papilio apollo</name>
    <dbReference type="NCBI Taxonomy" id="110799"/>
    <lineage>
        <taxon>Eukaryota</taxon>
        <taxon>Metazoa</taxon>
        <taxon>Ecdysozoa</taxon>
        <taxon>Arthropoda</taxon>
        <taxon>Hexapoda</taxon>
        <taxon>Insecta</taxon>
        <taxon>Pterygota</taxon>
        <taxon>Neoptera</taxon>
        <taxon>Endopterygota</taxon>
        <taxon>Lepidoptera</taxon>
        <taxon>Glossata</taxon>
        <taxon>Ditrysia</taxon>
        <taxon>Papilionoidea</taxon>
        <taxon>Papilionidae</taxon>
        <taxon>Parnassiinae</taxon>
        <taxon>Parnassini</taxon>
        <taxon>Parnassius</taxon>
        <taxon>Parnassius</taxon>
    </lineage>
</organism>
<keyword evidence="2" id="KW-0723">Serine/threonine-protein kinase</keyword>
<evidence type="ECO:0000256" key="1">
    <source>
        <dbReference type="ARBA" id="ARBA00006529"/>
    </source>
</evidence>
<feature type="domain" description="Protein kinase" evidence="9">
    <location>
        <begin position="191"/>
        <end position="362"/>
    </location>
</feature>
<feature type="region of interest" description="Disordered" evidence="8">
    <location>
        <begin position="62"/>
        <end position="143"/>
    </location>
</feature>
<keyword evidence="5" id="KW-0418">Kinase</keyword>
<comment type="caution">
    <text evidence="10">The sequence shown here is derived from an EMBL/GenBank/DDBJ whole genome shotgun (WGS) entry which is preliminary data.</text>
</comment>
<dbReference type="GO" id="GO:0000165">
    <property type="term" value="P:MAPK cascade"/>
    <property type="evidence" value="ECO:0007669"/>
    <property type="project" value="InterPro"/>
</dbReference>
<protein>
    <submittedName>
        <fullName evidence="10">(apollo) hypothetical protein</fullName>
    </submittedName>
</protein>
<feature type="binding site" evidence="7">
    <location>
        <position position="220"/>
    </location>
    <ligand>
        <name>ATP</name>
        <dbReference type="ChEBI" id="CHEBI:30616"/>
    </ligand>
</feature>
<keyword evidence="3" id="KW-0808">Transferase</keyword>
<dbReference type="PROSITE" id="PS00107">
    <property type="entry name" value="PROTEIN_KINASE_ATP"/>
    <property type="match status" value="1"/>
</dbReference>
<evidence type="ECO:0000256" key="5">
    <source>
        <dbReference type="ARBA" id="ARBA00022777"/>
    </source>
</evidence>
<dbReference type="PANTHER" id="PTHR48016">
    <property type="entry name" value="MAP KINASE KINASE KINASE SSK2-RELATED-RELATED"/>
    <property type="match status" value="1"/>
</dbReference>
<dbReference type="GO" id="GO:0004674">
    <property type="term" value="F:protein serine/threonine kinase activity"/>
    <property type="evidence" value="ECO:0007669"/>
    <property type="project" value="UniProtKB-KW"/>
</dbReference>
<dbReference type="Proteomes" id="UP000691718">
    <property type="component" value="Unassembled WGS sequence"/>
</dbReference>
<accession>A0A8S3XSX3</accession>
<keyword evidence="11" id="KW-1185">Reference proteome</keyword>
<dbReference type="OrthoDB" id="1043025at2759"/>
<dbReference type="GO" id="GO:0005524">
    <property type="term" value="F:ATP binding"/>
    <property type="evidence" value="ECO:0007669"/>
    <property type="project" value="UniProtKB-UniRule"/>
</dbReference>
<feature type="compositionally biased region" description="Polar residues" evidence="8">
    <location>
        <begin position="130"/>
        <end position="142"/>
    </location>
</feature>